<dbReference type="GO" id="GO:0005886">
    <property type="term" value="C:plasma membrane"/>
    <property type="evidence" value="ECO:0007669"/>
    <property type="project" value="UniProtKB-SubCell"/>
</dbReference>
<keyword evidence="6 7" id="KW-0472">Membrane</keyword>
<dbReference type="PANTHER" id="PTHR30151">
    <property type="entry name" value="ALKANE SULFONATE ABC TRANSPORTER-RELATED, MEMBRANE SUBUNIT"/>
    <property type="match status" value="1"/>
</dbReference>
<evidence type="ECO:0000256" key="5">
    <source>
        <dbReference type="ARBA" id="ARBA00022989"/>
    </source>
</evidence>
<feature type="transmembrane region" description="Helical" evidence="7">
    <location>
        <begin position="21"/>
        <end position="44"/>
    </location>
</feature>
<keyword evidence="3" id="KW-1003">Cell membrane</keyword>
<feature type="transmembrane region" description="Helical" evidence="7">
    <location>
        <begin position="284"/>
        <end position="301"/>
    </location>
</feature>
<name>A0A1B9NBH4_9MICO</name>
<feature type="transmembrane region" description="Helical" evidence="7">
    <location>
        <begin position="105"/>
        <end position="127"/>
    </location>
</feature>
<accession>A0A1B9NBH4</accession>
<dbReference type="STRING" id="904291.A7J15_07075"/>
<dbReference type="SUPFAM" id="SSF161098">
    <property type="entry name" value="MetI-like"/>
    <property type="match status" value="2"/>
</dbReference>
<dbReference type="Gene3D" id="1.10.3720.10">
    <property type="entry name" value="MetI-like"/>
    <property type="match status" value="1"/>
</dbReference>
<gene>
    <name evidence="9" type="ORF">A7J15_07075</name>
</gene>
<feature type="transmembrane region" description="Helical" evidence="7">
    <location>
        <begin position="506"/>
        <end position="527"/>
    </location>
</feature>
<comment type="similarity">
    <text evidence="7">Belongs to the binding-protein-dependent transport system permease family.</text>
</comment>
<dbReference type="GO" id="GO:0055085">
    <property type="term" value="P:transmembrane transport"/>
    <property type="evidence" value="ECO:0007669"/>
    <property type="project" value="InterPro"/>
</dbReference>
<dbReference type="Proteomes" id="UP000093355">
    <property type="component" value="Unassembled WGS sequence"/>
</dbReference>
<dbReference type="RefSeq" id="WP_067026357.1">
    <property type="nucleotide sequence ID" value="NZ_JRNY01000004.1"/>
</dbReference>
<sequence length="539" mass="55499">MTVTSGLATRVSHGRTPRRRGIRLPLIVLGSLAVVWLLVATAFADNGVVPYPWTLVAQIVADGQLLAGNAAHTLGRAAQGLPWAIAVVVPLAVLCFLLPVSQPVVFIVATVVHVIPTVAIAPILTVAVPPETARVIITALAVYFPLLVGLLLGLRSVDGRAADVITASGGRGWAKVRFLRVQSAVPSIIAALQIGVPSAVLGALISEFFGADRGLGAVLLASQEQFLVTRVWAIGVVAGAIAAVGYAMVTLVARLAVPWAGKGATVDTTVAGAETARLGTGKSIVALLVAFGLVAASWYALRGVFGLSDYFVKLPHDIARFLTEGDPRTGEGPEVFWATFLGAMGETAVHAASGFVAGTALAVLGAIALVALPRLESVVMPLAVVLRSIPMMAMIPVIVIVFGRGLLAVTIVVVLITFFPTLVNVMGGLRAAPEGAVDVVRATGGSGWQIARHIRVLYAVPSIIASAQIAVPASIAGATLAEWLATGDGIGHLLAVSSVRAQYLQLWSASVLLVVTVLAIYAVLSLVSGTLTRRIGIVG</sequence>
<keyword evidence="5 7" id="KW-1133">Transmembrane helix</keyword>
<dbReference type="PROSITE" id="PS50928">
    <property type="entry name" value="ABC_TM1"/>
    <property type="match status" value="1"/>
</dbReference>
<proteinExistence type="inferred from homology"/>
<evidence type="ECO:0000256" key="2">
    <source>
        <dbReference type="ARBA" id="ARBA00022448"/>
    </source>
</evidence>
<reference evidence="9 10" key="1">
    <citation type="submission" date="2016-05" db="EMBL/GenBank/DDBJ databases">
        <authorList>
            <person name="Lavstsen T."/>
            <person name="Jespersen J.S."/>
        </authorList>
    </citation>
    <scope>NUCLEOTIDE SEQUENCE [LARGE SCALE GENOMIC DNA]</scope>
    <source>
        <strain evidence="9 10">YLB-01</strain>
    </source>
</reference>
<dbReference type="PANTHER" id="PTHR30151:SF0">
    <property type="entry name" value="ABC TRANSPORTER PERMEASE PROTEIN MJ0413-RELATED"/>
    <property type="match status" value="1"/>
</dbReference>
<protein>
    <recommendedName>
        <fullName evidence="8">ABC transmembrane type-1 domain-containing protein</fullName>
    </recommendedName>
</protein>
<feature type="domain" description="ABC transmembrane type-1" evidence="8">
    <location>
        <begin position="344"/>
        <end position="524"/>
    </location>
</feature>
<feature type="transmembrane region" description="Helical" evidence="7">
    <location>
        <begin position="184"/>
        <end position="211"/>
    </location>
</feature>
<evidence type="ECO:0000256" key="3">
    <source>
        <dbReference type="ARBA" id="ARBA00022475"/>
    </source>
</evidence>
<keyword evidence="4 7" id="KW-0812">Transmembrane</keyword>
<feature type="transmembrane region" description="Helical" evidence="7">
    <location>
        <begin position="393"/>
        <end position="419"/>
    </location>
</feature>
<comment type="subcellular location">
    <subcellularLocation>
        <location evidence="1 7">Cell membrane</location>
        <topology evidence="1 7">Multi-pass membrane protein</topology>
    </subcellularLocation>
</comment>
<feature type="transmembrane region" description="Helical" evidence="7">
    <location>
        <begin position="80"/>
        <end position="98"/>
    </location>
</feature>
<dbReference type="InterPro" id="IPR035906">
    <property type="entry name" value="MetI-like_sf"/>
</dbReference>
<comment type="caution">
    <text evidence="9">The sequence shown here is derived from an EMBL/GenBank/DDBJ whole genome shotgun (WGS) entry which is preliminary data.</text>
</comment>
<organism evidence="9 10">
    <name type="scientific">Microbacterium sediminis</name>
    <dbReference type="NCBI Taxonomy" id="904291"/>
    <lineage>
        <taxon>Bacteria</taxon>
        <taxon>Bacillati</taxon>
        <taxon>Actinomycetota</taxon>
        <taxon>Actinomycetes</taxon>
        <taxon>Micrococcales</taxon>
        <taxon>Microbacteriaceae</taxon>
        <taxon>Microbacterium</taxon>
    </lineage>
</organism>
<feature type="transmembrane region" description="Helical" evidence="7">
    <location>
        <begin position="351"/>
        <end position="372"/>
    </location>
</feature>
<feature type="transmembrane region" description="Helical" evidence="7">
    <location>
        <begin position="133"/>
        <end position="154"/>
    </location>
</feature>
<evidence type="ECO:0000313" key="10">
    <source>
        <dbReference type="Proteomes" id="UP000093355"/>
    </source>
</evidence>
<dbReference type="AlphaFoldDB" id="A0A1B9NBH4"/>
<evidence type="ECO:0000256" key="6">
    <source>
        <dbReference type="ARBA" id="ARBA00023136"/>
    </source>
</evidence>
<evidence type="ECO:0000259" key="8">
    <source>
        <dbReference type="PROSITE" id="PS50928"/>
    </source>
</evidence>
<evidence type="ECO:0000256" key="1">
    <source>
        <dbReference type="ARBA" id="ARBA00004651"/>
    </source>
</evidence>
<dbReference type="InterPro" id="IPR000515">
    <property type="entry name" value="MetI-like"/>
</dbReference>
<keyword evidence="10" id="KW-1185">Reference proteome</keyword>
<evidence type="ECO:0000256" key="7">
    <source>
        <dbReference type="RuleBase" id="RU363032"/>
    </source>
</evidence>
<dbReference type="CDD" id="cd06261">
    <property type="entry name" value="TM_PBP2"/>
    <property type="match status" value="1"/>
</dbReference>
<dbReference type="Pfam" id="PF00528">
    <property type="entry name" value="BPD_transp_1"/>
    <property type="match status" value="2"/>
</dbReference>
<evidence type="ECO:0000313" key="9">
    <source>
        <dbReference type="EMBL" id="OCG73958.1"/>
    </source>
</evidence>
<feature type="transmembrane region" description="Helical" evidence="7">
    <location>
        <begin position="231"/>
        <end position="253"/>
    </location>
</feature>
<dbReference type="EMBL" id="LXMD01000023">
    <property type="protein sequence ID" value="OCG73958.1"/>
    <property type="molecule type" value="Genomic_DNA"/>
</dbReference>
<evidence type="ECO:0000256" key="4">
    <source>
        <dbReference type="ARBA" id="ARBA00022692"/>
    </source>
</evidence>
<keyword evidence="2 7" id="KW-0813">Transport</keyword>